<evidence type="ECO:0000256" key="19">
    <source>
        <dbReference type="ARBA" id="ARBA00048481"/>
    </source>
</evidence>
<evidence type="ECO:0000256" key="9">
    <source>
        <dbReference type="ARBA" id="ARBA00022946"/>
    </source>
</evidence>
<evidence type="ECO:0000256" key="8">
    <source>
        <dbReference type="ARBA" id="ARBA00022694"/>
    </source>
</evidence>
<name>A0A8C9V107_SCLFO</name>
<dbReference type="GO" id="GO:0052905">
    <property type="term" value="F:tRNA (guanosine(9)-N1)-methyltransferase activity"/>
    <property type="evidence" value="ECO:0007669"/>
    <property type="project" value="UniProtKB-EC"/>
</dbReference>
<evidence type="ECO:0000256" key="17">
    <source>
        <dbReference type="ARBA" id="ARBA00048278"/>
    </source>
</evidence>
<keyword evidence="9" id="KW-0809">Transit peptide</keyword>
<evidence type="ECO:0000256" key="18">
    <source>
        <dbReference type="ARBA" id="ARBA00048434"/>
    </source>
</evidence>
<feature type="region of interest" description="Disordered" evidence="20">
    <location>
        <begin position="126"/>
        <end position="156"/>
    </location>
</feature>
<dbReference type="PANTHER" id="PTHR13563">
    <property type="entry name" value="TRNA (GUANINE-9-) METHYLTRANSFERASE"/>
    <property type="match status" value="1"/>
</dbReference>
<keyword evidence="11" id="KW-0496">Mitochondrion</keyword>
<evidence type="ECO:0000256" key="5">
    <source>
        <dbReference type="ARBA" id="ARBA00022603"/>
    </source>
</evidence>
<evidence type="ECO:0000256" key="2">
    <source>
        <dbReference type="ARBA" id="ARBA00012794"/>
    </source>
</evidence>
<accession>A0A8C9V107</accession>
<evidence type="ECO:0000256" key="11">
    <source>
        <dbReference type="ARBA" id="ARBA00023128"/>
    </source>
</evidence>
<dbReference type="PROSITE" id="PS51675">
    <property type="entry name" value="SAM_MT_TRM10"/>
    <property type="match status" value="1"/>
</dbReference>
<dbReference type="GeneTree" id="ENSGT00530000063169"/>
<comment type="catalytic activity">
    <reaction evidence="19">
        <text>an adenosine in mRNA + S-adenosyl-L-methionine = an N(1)-methyladenosine in mRNA + S-adenosyl-L-homocysteine + H(+)</text>
        <dbReference type="Rhea" id="RHEA:55392"/>
        <dbReference type="Rhea" id="RHEA-COMP:12414"/>
        <dbReference type="Rhea" id="RHEA-COMP:12415"/>
        <dbReference type="ChEBI" id="CHEBI:15378"/>
        <dbReference type="ChEBI" id="CHEBI:57856"/>
        <dbReference type="ChEBI" id="CHEBI:59789"/>
        <dbReference type="ChEBI" id="CHEBI:74411"/>
        <dbReference type="ChEBI" id="CHEBI:74491"/>
    </reaction>
</comment>
<evidence type="ECO:0000256" key="16">
    <source>
        <dbReference type="ARBA" id="ARBA00033019"/>
    </source>
</evidence>
<protein>
    <recommendedName>
        <fullName evidence="4">tRNA methyltransferase 10 homolog C</fullName>
        <ecNumber evidence="2">2.1.1.218</ecNumber>
        <ecNumber evidence="3">2.1.1.221</ecNumber>
    </recommendedName>
    <alternativeName>
        <fullName evidence="14">Mitochondrial ribonuclease P protein 1</fullName>
    </alternativeName>
    <alternativeName>
        <fullName evidence="13">RNA (guanine-9-)-methyltransferase domain-containing protein 1</fullName>
    </alternativeName>
    <alternativeName>
        <fullName evidence="15">mRNA methyladenosine-N(1)-methyltransferase</fullName>
    </alternativeName>
    <alternativeName>
        <fullName evidence="16">tRNA (adenine(9)-N(1))-methyltransferase</fullName>
    </alternativeName>
    <alternativeName>
        <fullName evidence="12">tRNA (guanine(9)-N(1))-methyltransferase</fullName>
    </alternativeName>
</protein>
<evidence type="ECO:0000256" key="4">
    <source>
        <dbReference type="ARBA" id="ARBA00014681"/>
    </source>
</evidence>
<reference evidence="22" key="2">
    <citation type="submission" date="2025-08" db="UniProtKB">
        <authorList>
            <consortium name="Ensembl"/>
        </authorList>
    </citation>
    <scope>IDENTIFICATION</scope>
</reference>
<keyword evidence="5" id="KW-0489">Methyltransferase</keyword>
<sequence>MRFFKPQFMNVLRSLCFPQTAVQTEATQTSDLASEKLDLDIWKSVMKSPQLQEEGKEQEFGDPDEEMAEPTQLEAIRDLVEMWRLAGKLVPEQMSDEELEALGKLETKSSKKKYLKYLALKERHKKAEMEKKERKRSQKAAEVDKKQNAEVEDEEDDCSNRFQNKTFLLKFWTRSMDTVHNWRAAQAMCFGQPLVFDMSYEQIMSRQEMGSAISQLLESEGCNRRSTDPFHLHFCSLQPEGSYHRELRKRYGPTQWDRLLVTATSQHYMDLFPRDQLVYLTADSRNVLKTFDHNKVYIVGSIVDKCVHTGLSLASAKRLQLATARLPLDNFLHWDVGSKNLTLDQMMRILLTLKNGGTWEEALEFVPKRKHEGLIKMQRSGKPAVPGVSDRQRTFARKEKAQNTSAMGGKHPGQQKVVTLLNTRRIQVNDVRPRRTKSWWKEE</sequence>
<dbReference type="FunFam" id="3.40.1280.30:FF:000003">
    <property type="entry name" value="tRNA methyltransferase 10C, mitochondrial RNase P subunit"/>
    <property type="match status" value="1"/>
</dbReference>
<evidence type="ECO:0000313" key="22">
    <source>
        <dbReference type="Ensembl" id="ENSSFOP00015013479.2"/>
    </source>
</evidence>
<dbReference type="Gene3D" id="3.40.1280.30">
    <property type="match status" value="1"/>
</dbReference>
<dbReference type="GO" id="GO:0070131">
    <property type="term" value="P:positive regulation of mitochondrial translation"/>
    <property type="evidence" value="ECO:0007669"/>
    <property type="project" value="TreeGrafter"/>
</dbReference>
<dbReference type="InterPro" id="IPR007356">
    <property type="entry name" value="tRNA_m1G_MeTrfase_euk"/>
</dbReference>
<evidence type="ECO:0000256" key="13">
    <source>
        <dbReference type="ARBA" id="ARBA00029803"/>
    </source>
</evidence>
<dbReference type="EC" id="2.1.1.218" evidence="2"/>
<evidence type="ECO:0000256" key="3">
    <source>
        <dbReference type="ARBA" id="ARBA00012797"/>
    </source>
</evidence>
<evidence type="ECO:0000256" key="6">
    <source>
        <dbReference type="ARBA" id="ARBA00022679"/>
    </source>
</evidence>
<proteinExistence type="predicted"/>
<feature type="domain" description="SAM-dependent MTase TRM10-type" evidence="21">
    <location>
        <begin position="180"/>
        <end position="373"/>
    </location>
</feature>
<dbReference type="OrthoDB" id="9976048at2759"/>
<keyword evidence="8" id="KW-0819">tRNA processing</keyword>
<dbReference type="CDD" id="cd18102">
    <property type="entry name" value="Trm10_MRRP1"/>
    <property type="match status" value="1"/>
</dbReference>
<evidence type="ECO:0000259" key="21">
    <source>
        <dbReference type="PROSITE" id="PS51675"/>
    </source>
</evidence>
<dbReference type="Proteomes" id="UP000694397">
    <property type="component" value="Chromosome 12"/>
</dbReference>
<reference evidence="22" key="3">
    <citation type="submission" date="2025-09" db="UniProtKB">
        <authorList>
            <consortium name="Ensembl"/>
        </authorList>
    </citation>
    <scope>IDENTIFICATION</scope>
</reference>
<feature type="compositionally biased region" description="Basic and acidic residues" evidence="20">
    <location>
        <begin position="139"/>
        <end position="149"/>
    </location>
</feature>
<keyword evidence="7" id="KW-0949">S-adenosyl-L-methionine</keyword>
<gene>
    <name evidence="22" type="primary">TRMT10C</name>
    <name evidence="22" type="synonym">trmt10c</name>
</gene>
<dbReference type="InterPro" id="IPR025812">
    <property type="entry name" value="Trm10_C_MTase_dom"/>
</dbReference>
<dbReference type="EC" id="2.1.1.221" evidence="3"/>
<dbReference type="Ensembl" id="ENSSFOT00015013646.2">
    <property type="protein sequence ID" value="ENSSFOP00015013479.2"/>
    <property type="gene ID" value="ENSSFOG00015008704.2"/>
</dbReference>
<evidence type="ECO:0000256" key="7">
    <source>
        <dbReference type="ARBA" id="ARBA00022691"/>
    </source>
</evidence>
<dbReference type="GO" id="GO:0097745">
    <property type="term" value="P:mitochondrial tRNA 5'-end processing"/>
    <property type="evidence" value="ECO:0007669"/>
    <property type="project" value="TreeGrafter"/>
</dbReference>
<dbReference type="InterPro" id="IPR028564">
    <property type="entry name" value="MT_TRM10-typ"/>
</dbReference>
<keyword evidence="10" id="KW-0175">Coiled coil</keyword>
<dbReference type="SMR" id="A0A8C9V107"/>
<feature type="region of interest" description="Disordered" evidence="20">
    <location>
        <begin position="48"/>
        <end position="67"/>
    </location>
</feature>
<keyword evidence="6" id="KW-0808">Transferase</keyword>
<evidence type="ECO:0000313" key="23">
    <source>
        <dbReference type="Proteomes" id="UP000694397"/>
    </source>
</evidence>
<evidence type="ECO:0000256" key="10">
    <source>
        <dbReference type="ARBA" id="ARBA00023054"/>
    </source>
</evidence>
<dbReference type="AlphaFoldDB" id="A0A8C9V107"/>
<comment type="subcellular location">
    <subcellularLocation>
        <location evidence="1">Mitochondrion</location>
    </subcellularLocation>
</comment>
<comment type="catalytic activity">
    <reaction evidence="18">
        <text>guanosine(9) in tRNA + S-adenosyl-L-methionine = N(1)-methylguanosine(9) in tRNA + S-adenosyl-L-homocysteine + H(+)</text>
        <dbReference type="Rhea" id="RHEA:43156"/>
        <dbReference type="Rhea" id="RHEA-COMP:10367"/>
        <dbReference type="Rhea" id="RHEA-COMP:10368"/>
        <dbReference type="ChEBI" id="CHEBI:15378"/>
        <dbReference type="ChEBI" id="CHEBI:57856"/>
        <dbReference type="ChEBI" id="CHEBI:59789"/>
        <dbReference type="ChEBI" id="CHEBI:73542"/>
        <dbReference type="ChEBI" id="CHEBI:74269"/>
        <dbReference type="EC" id="2.1.1.221"/>
    </reaction>
</comment>
<evidence type="ECO:0000256" key="12">
    <source>
        <dbReference type="ARBA" id="ARBA00029727"/>
    </source>
</evidence>
<comment type="catalytic activity">
    <reaction evidence="17">
        <text>adenosine(9) in tRNA + S-adenosyl-L-methionine = N(1)-methyladenosine(9) in tRNA + S-adenosyl-L-homocysteine + H(+)</text>
        <dbReference type="Rhea" id="RHEA:43148"/>
        <dbReference type="Rhea" id="RHEA-COMP:10363"/>
        <dbReference type="Rhea" id="RHEA-COMP:10364"/>
        <dbReference type="ChEBI" id="CHEBI:15378"/>
        <dbReference type="ChEBI" id="CHEBI:57856"/>
        <dbReference type="ChEBI" id="CHEBI:59789"/>
        <dbReference type="ChEBI" id="CHEBI:74411"/>
        <dbReference type="ChEBI" id="CHEBI:74491"/>
        <dbReference type="EC" id="2.1.1.218"/>
    </reaction>
</comment>
<keyword evidence="23" id="KW-1185">Reference proteome</keyword>
<dbReference type="PANTHER" id="PTHR13563:SF5">
    <property type="entry name" value="TRNA METHYLTRANSFERASE 10 HOMOLOG C"/>
    <property type="match status" value="1"/>
</dbReference>
<dbReference type="GO" id="GO:0032259">
    <property type="term" value="P:methylation"/>
    <property type="evidence" value="ECO:0007669"/>
    <property type="project" value="UniProtKB-KW"/>
</dbReference>
<dbReference type="GO" id="GO:0005739">
    <property type="term" value="C:mitochondrion"/>
    <property type="evidence" value="ECO:0007669"/>
    <property type="project" value="UniProtKB-SubCell"/>
</dbReference>
<evidence type="ECO:0000256" key="20">
    <source>
        <dbReference type="SAM" id="MobiDB-lite"/>
    </source>
</evidence>
<evidence type="ECO:0000256" key="15">
    <source>
        <dbReference type="ARBA" id="ARBA00031759"/>
    </source>
</evidence>
<organism evidence="22 23">
    <name type="scientific">Scleropages formosus</name>
    <name type="common">Asian bonytongue</name>
    <name type="synonym">Osteoglossum formosum</name>
    <dbReference type="NCBI Taxonomy" id="113540"/>
    <lineage>
        <taxon>Eukaryota</taxon>
        <taxon>Metazoa</taxon>
        <taxon>Chordata</taxon>
        <taxon>Craniata</taxon>
        <taxon>Vertebrata</taxon>
        <taxon>Euteleostomi</taxon>
        <taxon>Actinopterygii</taxon>
        <taxon>Neopterygii</taxon>
        <taxon>Teleostei</taxon>
        <taxon>Osteoglossocephala</taxon>
        <taxon>Osteoglossomorpha</taxon>
        <taxon>Osteoglossiformes</taxon>
        <taxon>Osteoglossidae</taxon>
        <taxon>Scleropages</taxon>
    </lineage>
</organism>
<reference evidence="22 23" key="1">
    <citation type="submission" date="2019-04" db="EMBL/GenBank/DDBJ databases">
        <authorList>
            <consortium name="Wellcome Sanger Institute Data Sharing"/>
        </authorList>
    </citation>
    <scope>NUCLEOTIDE SEQUENCE [LARGE SCALE GENOMIC DNA]</scope>
</reference>
<dbReference type="InterPro" id="IPR038459">
    <property type="entry name" value="MT_TRM10-typ_sf"/>
</dbReference>
<evidence type="ECO:0000256" key="14">
    <source>
        <dbReference type="ARBA" id="ARBA00030623"/>
    </source>
</evidence>
<evidence type="ECO:0000256" key="1">
    <source>
        <dbReference type="ARBA" id="ARBA00004173"/>
    </source>
</evidence>
<dbReference type="GO" id="GO:0000049">
    <property type="term" value="F:tRNA binding"/>
    <property type="evidence" value="ECO:0007669"/>
    <property type="project" value="TreeGrafter"/>
</dbReference>
<dbReference type="GO" id="GO:0005654">
    <property type="term" value="C:nucleoplasm"/>
    <property type="evidence" value="ECO:0007669"/>
    <property type="project" value="TreeGrafter"/>
</dbReference>
<dbReference type="GO" id="GO:0160106">
    <property type="term" value="F:tRNA (adenine(9)-N1)-methyltransferase activity"/>
    <property type="evidence" value="ECO:0007669"/>
    <property type="project" value="UniProtKB-EC"/>
</dbReference>